<reference evidence="1" key="1">
    <citation type="submission" date="2013-07" db="EMBL/GenBank/DDBJ databases">
        <title>Transcriptome sequencing and developmental regulation of gene expression in Anopheles aquasalis.</title>
        <authorList>
            <consortium name="Brazilian Malaria Network (MCT/CNPq/MS/SCTIE/DECIT/PRONEX 555648/2009-5) and Research Network on Bioactive Molecules from Arthropod Vectors (NAP-MOBIARVE"/>
            <consortium name="University of Sao Paulo)"/>
            <person name="Marinotti O."/>
            <person name="Ribeiro J.M.C."/>
            <person name="Costa-da-Silva A.L."/>
            <person name="Silva M.C.P."/>
            <person name="Lopes A.R."/>
            <person name="Barros M.S."/>
            <person name="Sa-Nunes A."/>
            <person name="Konjin B.B."/>
            <person name="Carvalho E."/>
            <person name="Suesdek L."/>
            <person name="Silva-Neto M.A.C."/>
            <person name="Capurro M.L."/>
        </authorList>
    </citation>
    <scope>NUCLEOTIDE SEQUENCE</scope>
    <source>
        <tissue evidence="1">Whole body</tissue>
    </source>
</reference>
<dbReference type="AlphaFoldDB" id="T1E8I0"/>
<proteinExistence type="evidence at transcript level"/>
<sequence length="106" mass="11717">MLHGTSLLTACRGLIKIKLLLIYPNAISTNLHLNLNCGIPISLAHCFMISGKICAALNEDDCFQKQMKNTTLSFDLTTNLLKVNITVVICTQDDREPNRKKTACPV</sequence>
<name>T1E8I0_ANOAQ</name>
<dbReference type="EMBL" id="GAMD01002162">
    <property type="protein sequence ID" value="JAA99428.1"/>
    <property type="molecule type" value="mRNA"/>
</dbReference>
<accession>T1E8I0</accession>
<evidence type="ECO:0000313" key="1">
    <source>
        <dbReference type="EMBL" id="JAA99428.1"/>
    </source>
</evidence>
<organism evidence="1">
    <name type="scientific">Anopheles aquasalis</name>
    <name type="common">Malaria mosquito</name>
    <dbReference type="NCBI Taxonomy" id="42839"/>
    <lineage>
        <taxon>Eukaryota</taxon>
        <taxon>Metazoa</taxon>
        <taxon>Ecdysozoa</taxon>
        <taxon>Arthropoda</taxon>
        <taxon>Hexapoda</taxon>
        <taxon>Insecta</taxon>
        <taxon>Pterygota</taxon>
        <taxon>Neoptera</taxon>
        <taxon>Endopterygota</taxon>
        <taxon>Diptera</taxon>
        <taxon>Nematocera</taxon>
        <taxon>Culicoidea</taxon>
        <taxon>Culicidae</taxon>
        <taxon>Anophelinae</taxon>
        <taxon>Anopheles</taxon>
    </lineage>
</organism>
<protein>
    <submittedName>
        <fullName evidence="1">Putative secreted protein</fullName>
    </submittedName>
</protein>